<dbReference type="SMART" id="SM00324">
    <property type="entry name" value="RhoGAP"/>
    <property type="match status" value="1"/>
</dbReference>
<dbReference type="SMART" id="SM00456">
    <property type="entry name" value="WW"/>
    <property type="match status" value="2"/>
</dbReference>
<feature type="compositionally biased region" description="Basic and acidic residues" evidence="4">
    <location>
        <begin position="291"/>
        <end position="305"/>
    </location>
</feature>
<dbReference type="SUPFAM" id="SSF50044">
    <property type="entry name" value="SH3-domain"/>
    <property type="match status" value="1"/>
</dbReference>
<dbReference type="GO" id="GO:0007165">
    <property type="term" value="P:signal transduction"/>
    <property type="evidence" value="ECO:0007669"/>
    <property type="project" value="InterPro"/>
</dbReference>
<dbReference type="Gene3D" id="2.30.29.30">
    <property type="entry name" value="Pleckstrin-homology domain (PH domain)/Phosphotyrosine-binding domain (PTB)"/>
    <property type="match status" value="1"/>
</dbReference>
<feature type="compositionally biased region" description="Basic and acidic residues" evidence="4">
    <location>
        <begin position="594"/>
        <end position="606"/>
    </location>
</feature>
<feature type="region of interest" description="Disordered" evidence="4">
    <location>
        <begin position="577"/>
        <end position="628"/>
    </location>
</feature>
<feature type="domain" description="WW" evidence="7">
    <location>
        <begin position="274"/>
        <end position="301"/>
    </location>
</feature>
<evidence type="ECO:0000313" key="10">
    <source>
        <dbReference type="Proteomes" id="UP000265100"/>
    </source>
</evidence>
<organism evidence="9 10">
    <name type="scientific">Astatotilapia calliptera</name>
    <name type="common">Eastern happy</name>
    <name type="synonym">Chromis callipterus</name>
    <dbReference type="NCBI Taxonomy" id="8154"/>
    <lineage>
        <taxon>Eukaryota</taxon>
        <taxon>Metazoa</taxon>
        <taxon>Chordata</taxon>
        <taxon>Craniata</taxon>
        <taxon>Vertebrata</taxon>
        <taxon>Euteleostomi</taxon>
        <taxon>Actinopterygii</taxon>
        <taxon>Neopterygii</taxon>
        <taxon>Teleostei</taxon>
        <taxon>Neoteleostei</taxon>
        <taxon>Acanthomorphata</taxon>
        <taxon>Ovalentaria</taxon>
        <taxon>Cichlomorphae</taxon>
        <taxon>Cichliformes</taxon>
        <taxon>Cichlidae</taxon>
        <taxon>African cichlids</taxon>
        <taxon>Pseudocrenilabrinae</taxon>
        <taxon>Haplochromini</taxon>
        <taxon>Astatotilapia</taxon>
    </lineage>
</organism>
<dbReference type="FunFam" id="2.30.29.30:FF:000100">
    <property type="entry name" value="Rho GTPase activating protein 12"/>
    <property type="match status" value="1"/>
</dbReference>
<dbReference type="Proteomes" id="UP000265100">
    <property type="component" value="Chromosome 18"/>
</dbReference>
<dbReference type="Gene3D" id="1.10.555.10">
    <property type="entry name" value="Rho GTPase activation protein"/>
    <property type="match status" value="1"/>
</dbReference>
<dbReference type="InterPro" id="IPR001452">
    <property type="entry name" value="SH3_domain"/>
</dbReference>
<proteinExistence type="predicted"/>
<dbReference type="GO" id="GO:0005737">
    <property type="term" value="C:cytoplasm"/>
    <property type="evidence" value="ECO:0007669"/>
    <property type="project" value="TreeGrafter"/>
</dbReference>
<dbReference type="FunFam" id="1.10.555.10:FF:000003">
    <property type="entry name" value="Putative rho GTPase-activating protein 12"/>
    <property type="match status" value="1"/>
</dbReference>
<dbReference type="Pfam" id="PF00620">
    <property type="entry name" value="RhoGAP"/>
    <property type="match status" value="1"/>
</dbReference>
<evidence type="ECO:0008006" key="11">
    <source>
        <dbReference type="Google" id="ProtNLM"/>
    </source>
</evidence>
<dbReference type="PANTHER" id="PTHR23176">
    <property type="entry name" value="RHO/RAC/CDC GTPASE-ACTIVATING PROTEIN"/>
    <property type="match status" value="1"/>
</dbReference>
<dbReference type="Bgee" id="ENSACLG00000002391">
    <property type="expression patterns" value="Expressed in anal fin and 7 other cell types or tissues"/>
</dbReference>
<feature type="domain" description="SH3" evidence="5">
    <location>
        <begin position="8"/>
        <end position="70"/>
    </location>
</feature>
<reference evidence="9" key="4">
    <citation type="submission" date="2025-09" db="UniProtKB">
        <authorList>
            <consortium name="Ensembl"/>
        </authorList>
    </citation>
    <scope>IDENTIFICATION</scope>
</reference>
<dbReference type="InterPro" id="IPR050729">
    <property type="entry name" value="Rho-GAP"/>
</dbReference>
<accession>A0A3P8NFX6</accession>
<evidence type="ECO:0000256" key="1">
    <source>
        <dbReference type="ARBA" id="ARBA00022443"/>
    </source>
</evidence>
<feature type="compositionally biased region" description="Polar residues" evidence="4">
    <location>
        <begin position="121"/>
        <end position="136"/>
    </location>
</feature>
<feature type="compositionally biased region" description="Low complexity" evidence="4">
    <location>
        <begin position="311"/>
        <end position="325"/>
    </location>
</feature>
<protein>
    <recommendedName>
        <fullName evidence="11">Rho GTPase activating protein 12a</fullName>
    </recommendedName>
</protein>
<dbReference type="InterPro" id="IPR001202">
    <property type="entry name" value="WW_dom"/>
</dbReference>
<feature type="domain" description="Rho-GAP" evidence="8">
    <location>
        <begin position="657"/>
        <end position="846"/>
    </location>
</feature>
<dbReference type="InterPro" id="IPR011993">
    <property type="entry name" value="PH-like_dom_sf"/>
</dbReference>
<reference evidence="9" key="3">
    <citation type="submission" date="2025-08" db="UniProtKB">
        <authorList>
            <consortium name="Ensembl"/>
        </authorList>
    </citation>
    <scope>IDENTIFICATION</scope>
</reference>
<evidence type="ECO:0000256" key="2">
    <source>
        <dbReference type="ARBA" id="ARBA00022468"/>
    </source>
</evidence>
<dbReference type="PROSITE" id="PS50002">
    <property type="entry name" value="SH3"/>
    <property type="match status" value="1"/>
</dbReference>
<reference evidence="9 10" key="1">
    <citation type="submission" date="2018-05" db="EMBL/GenBank/DDBJ databases">
        <authorList>
            <person name="Datahose"/>
        </authorList>
    </citation>
    <scope>NUCLEOTIDE SEQUENCE</scope>
</reference>
<keyword evidence="1 3" id="KW-0728">SH3 domain</keyword>
<feature type="compositionally biased region" description="Polar residues" evidence="4">
    <location>
        <begin position="228"/>
        <end position="238"/>
    </location>
</feature>
<dbReference type="CDD" id="cd12070">
    <property type="entry name" value="SH3_ARHGAP12"/>
    <property type="match status" value="1"/>
</dbReference>
<dbReference type="InterPro" id="IPR036020">
    <property type="entry name" value="WW_dom_sf"/>
</dbReference>
<dbReference type="GeneTree" id="ENSGT00950000182860"/>
<dbReference type="Pfam" id="PF16618">
    <property type="entry name" value="SH3-WW_linker"/>
    <property type="match status" value="1"/>
</dbReference>
<feature type="domain" description="PH" evidence="6">
    <location>
        <begin position="473"/>
        <end position="575"/>
    </location>
</feature>
<evidence type="ECO:0000313" key="9">
    <source>
        <dbReference type="Ensembl" id="ENSACLP00000003613.2"/>
    </source>
</evidence>
<evidence type="ECO:0000259" key="6">
    <source>
        <dbReference type="PROSITE" id="PS50003"/>
    </source>
</evidence>
<dbReference type="Ensembl" id="ENSACLT00000003694.2">
    <property type="protein sequence ID" value="ENSACLP00000003613.2"/>
    <property type="gene ID" value="ENSACLG00000002391.2"/>
</dbReference>
<dbReference type="PROSITE" id="PS50238">
    <property type="entry name" value="RHOGAP"/>
    <property type="match status" value="1"/>
</dbReference>
<dbReference type="InterPro" id="IPR000198">
    <property type="entry name" value="RhoGAP_dom"/>
</dbReference>
<evidence type="ECO:0000259" key="7">
    <source>
        <dbReference type="PROSITE" id="PS50020"/>
    </source>
</evidence>
<dbReference type="SMART" id="SM00233">
    <property type="entry name" value="PH"/>
    <property type="match status" value="1"/>
</dbReference>
<evidence type="ECO:0000259" key="5">
    <source>
        <dbReference type="PROSITE" id="PS50002"/>
    </source>
</evidence>
<evidence type="ECO:0000256" key="3">
    <source>
        <dbReference type="PROSITE-ProRule" id="PRU00192"/>
    </source>
</evidence>
<dbReference type="InterPro" id="IPR008936">
    <property type="entry name" value="Rho_GTPase_activation_prot"/>
</dbReference>
<dbReference type="PANTHER" id="PTHR23176:SF107">
    <property type="entry name" value="RHO GTPASE-ACTIVATING PROTEIN 12"/>
    <property type="match status" value="1"/>
</dbReference>
<dbReference type="Pfam" id="PF00397">
    <property type="entry name" value="WW"/>
    <property type="match status" value="1"/>
</dbReference>
<feature type="region of interest" description="Disordered" evidence="4">
    <location>
        <begin position="112"/>
        <end position="244"/>
    </location>
</feature>
<dbReference type="InterPro" id="IPR001849">
    <property type="entry name" value="PH_domain"/>
</dbReference>
<dbReference type="InterPro" id="IPR036028">
    <property type="entry name" value="SH3-like_dom_sf"/>
</dbReference>
<keyword evidence="10" id="KW-1185">Reference proteome</keyword>
<dbReference type="SUPFAM" id="SSF51045">
    <property type="entry name" value="WW domain"/>
    <property type="match status" value="2"/>
</dbReference>
<dbReference type="SUPFAM" id="SSF48350">
    <property type="entry name" value="GTPase activation domain, GAP"/>
    <property type="match status" value="1"/>
</dbReference>
<dbReference type="Gene3D" id="2.30.30.40">
    <property type="entry name" value="SH3 Domains"/>
    <property type="match status" value="1"/>
</dbReference>
<evidence type="ECO:0000259" key="8">
    <source>
        <dbReference type="PROSITE" id="PS50238"/>
    </source>
</evidence>
<dbReference type="InterPro" id="IPR035491">
    <property type="entry name" value="ARHGAP12_SH3"/>
</dbReference>
<dbReference type="Pfam" id="PF00169">
    <property type="entry name" value="PH"/>
    <property type="match status" value="1"/>
</dbReference>
<dbReference type="PROSITE" id="PS50003">
    <property type="entry name" value="PH_DOMAIN"/>
    <property type="match status" value="1"/>
</dbReference>
<dbReference type="GO" id="GO:0005096">
    <property type="term" value="F:GTPase activator activity"/>
    <property type="evidence" value="ECO:0007669"/>
    <property type="project" value="UniProtKB-KW"/>
</dbReference>
<sequence>MADLPIAPGQIYIEVEYDYEYKFKDRLIKIQQGECYMLVKKSNEDWWQVKKEEASKAFYVPAQYVREVRKALMPPPKPILHLPSATGNPSSQSAGARWVKPNNLDLGLNNHPAENLHRNESNYQRSPSAQTGNTAKFTPPIQRRDNNHHHAPTFPTDHDKALAEALHGGVPPPPYKGGSSTLPRSRARSPELVRAPLDVDTTQYCDSAGEDRRTNDSESGDELSSSSTEHLQTVSSGQGRPESPVYSNLQELKITQSTQPPLPSASPLHVVGDWETHKDQNGRHFYYNRATQERTWKPPRTRDNSTRNLQGESHSTGESSETTPLSLSPSFLPFLSLSIGRLQPLSSEDTCFSTYSTYSSQSDSQYGSPPRGWSEEMDEYGHTLYVSDYTNEKWLKHVDDQGRPYYYSADGSRSEWELPKYNHSPPQPSGDAPKTRSLDRRNVEPIVLTKWRHIVSNLSTCFKYMKYVFFVTIIIIIIYIHYRKNWTSSWTVLQGSTLLFAKGQGGGTSWFGGGQSKPEFTVDLKGGSVDWASKDKSSKKHVIELKTRQGTDLLIQSENDSVVNDWFKALQDTISNHASESDDPIEADMPESPGAEKHDKEKDRRDSKKAKAMKPSTSMDSAEHKKTRHKLKKLLTGRPTLQTVKDKGYIKDQVFGCALSSLCQRENTTVPNFVKMCIDNVENNGLSVDGLYRVSGNLAVIQKLRFAVNHDEKVNLSDGKWEDIHVTTGALKMFFRELPEPLFTYSLFHDFVSAIKISDHKHRVQSIKELVRQLPKPNHDTMQALFKHLRKVVDYGEENRMTTQSVAIVFGPTLLRPETETLNMAVHMVYQNQIVELILLEYESIFGR</sequence>
<feature type="region of interest" description="Disordered" evidence="4">
    <location>
        <begin position="282"/>
        <end position="325"/>
    </location>
</feature>
<name>A0A3P8NFX6_ASTCA</name>
<dbReference type="Gene3D" id="2.20.70.10">
    <property type="match status" value="1"/>
</dbReference>
<reference evidence="10" key="2">
    <citation type="submission" date="2023-03" db="EMBL/GenBank/DDBJ databases">
        <authorList>
            <consortium name="Wellcome Sanger Institute Data Sharing"/>
        </authorList>
    </citation>
    <scope>NUCLEOTIDE SEQUENCE [LARGE SCALE GENOMIC DNA]</scope>
</reference>
<dbReference type="SUPFAM" id="SSF50729">
    <property type="entry name" value="PH domain-like"/>
    <property type="match status" value="1"/>
</dbReference>
<dbReference type="AlphaFoldDB" id="A0A3P8NFX6"/>
<dbReference type="PROSITE" id="PS50020">
    <property type="entry name" value="WW_DOMAIN_2"/>
    <property type="match status" value="2"/>
</dbReference>
<dbReference type="CDD" id="cd00201">
    <property type="entry name" value="WW"/>
    <property type="match status" value="1"/>
</dbReference>
<evidence type="ECO:0000256" key="4">
    <source>
        <dbReference type="SAM" id="MobiDB-lite"/>
    </source>
</evidence>
<keyword evidence="2" id="KW-0343">GTPase activation</keyword>
<feature type="region of interest" description="Disordered" evidence="4">
    <location>
        <begin position="418"/>
        <end position="438"/>
    </location>
</feature>
<feature type="domain" description="WW" evidence="7">
    <location>
        <begin position="394"/>
        <end position="421"/>
    </location>
</feature>
<dbReference type="CDD" id="cd04403">
    <property type="entry name" value="RhoGAP_ARHGAP27_15_12_9"/>
    <property type="match status" value="1"/>
</dbReference>